<name>A0A2G8S717_9APHY</name>
<evidence type="ECO:0000256" key="1">
    <source>
        <dbReference type="SAM" id="MobiDB-lite"/>
    </source>
</evidence>
<feature type="region of interest" description="Disordered" evidence="1">
    <location>
        <begin position="145"/>
        <end position="165"/>
    </location>
</feature>
<dbReference type="AlphaFoldDB" id="A0A2G8S717"/>
<dbReference type="EMBL" id="AYKW01000021">
    <property type="protein sequence ID" value="PIL29534.1"/>
    <property type="molecule type" value="Genomic_DNA"/>
</dbReference>
<keyword evidence="3" id="KW-1185">Reference proteome</keyword>
<sequence>MARCNIDHASAPFTYEPPKPEEANPPPRINALLVALSALIHSYPGNVLDVLPHLSPHIPSSICPAYAMHPLPQRKLLDSLASLIAFHPHCPAAAVALEATPSRVGLYISADPPSASFNSTTAPSLELRTDVETWLSLVREIARGRTPPSTTRPKPETDNVDDADTDVLDLPDTQLTIAVFRTCYGALRTHLRALPLRVLLRKFESRATTEWLVCLATMCLERDAHREALDRLCEHLEALLRLTDVEDAGEIKDVRHFVALHVAGRFAARALRDEGFRVFLNGIDREAVGVVEQASFLSCLVTTLVKTAKSNSTAGALALPWHIEWIAPQPTASSFDATIGPPLLQEWLHGIAWEDSPFLDHPPDATAWPYSQLISEILRDAPWGLMRRTSTTREGVEEHRYTLARAQNLASDRWRVGIGTSHCEVGLLRYLVDPAHGVHAYPYIATSYISCYACAMLVRAVGVARGPEAEFMLRSCEPRVHFPWISGLGDGVAGWGPDVVRALEEGLLADLRSLVVARAEVLVEGRDPGGFESIPGRLNDLLEWW</sequence>
<organism evidence="2 3">
    <name type="scientific">Ganoderma sinense ZZ0214-1</name>
    <dbReference type="NCBI Taxonomy" id="1077348"/>
    <lineage>
        <taxon>Eukaryota</taxon>
        <taxon>Fungi</taxon>
        <taxon>Dikarya</taxon>
        <taxon>Basidiomycota</taxon>
        <taxon>Agaricomycotina</taxon>
        <taxon>Agaricomycetes</taxon>
        <taxon>Polyporales</taxon>
        <taxon>Polyporaceae</taxon>
        <taxon>Ganoderma</taxon>
    </lineage>
</organism>
<proteinExistence type="predicted"/>
<accession>A0A2G8S717</accession>
<evidence type="ECO:0000313" key="2">
    <source>
        <dbReference type="EMBL" id="PIL29534.1"/>
    </source>
</evidence>
<evidence type="ECO:0000313" key="3">
    <source>
        <dbReference type="Proteomes" id="UP000230002"/>
    </source>
</evidence>
<gene>
    <name evidence="2" type="ORF">GSI_08342</name>
</gene>
<comment type="caution">
    <text evidence="2">The sequence shown here is derived from an EMBL/GenBank/DDBJ whole genome shotgun (WGS) entry which is preliminary data.</text>
</comment>
<dbReference type="OrthoDB" id="2751860at2759"/>
<dbReference type="Proteomes" id="UP000230002">
    <property type="component" value="Unassembled WGS sequence"/>
</dbReference>
<protein>
    <submittedName>
        <fullName evidence="2">Uncharacterized protein</fullName>
    </submittedName>
</protein>
<feature type="region of interest" description="Disordered" evidence="1">
    <location>
        <begin position="1"/>
        <end position="26"/>
    </location>
</feature>
<reference evidence="2 3" key="1">
    <citation type="journal article" date="2015" name="Sci. Rep.">
        <title>Chromosome-level genome map provides insights into diverse defense mechanisms in the medicinal fungus Ganoderma sinense.</title>
        <authorList>
            <person name="Zhu Y."/>
            <person name="Xu J."/>
            <person name="Sun C."/>
            <person name="Zhou S."/>
            <person name="Xu H."/>
            <person name="Nelson D.R."/>
            <person name="Qian J."/>
            <person name="Song J."/>
            <person name="Luo H."/>
            <person name="Xiang L."/>
            <person name="Li Y."/>
            <person name="Xu Z."/>
            <person name="Ji A."/>
            <person name="Wang L."/>
            <person name="Lu S."/>
            <person name="Hayward A."/>
            <person name="Sun W."/>
            <person name="Li X."/>
            <person name="Schwartz D.C."/>
            <person name="Wang Y."/>
            <person name="Chen S."/>
        </authorList>
    </citation>
    <scope>NUCLEOTIDE SEQUENCE [LARGE SCALE GENOMIC DNA]</scope>
    <source>
        <strain evidence="2 3">ZZ0214-1</strain>
    </source>
</reference>